<accession>A0AB39AJL4</accession>
<reference evidence="1" key="1">
    <citation type="submission" date="2024-06" db="EMBL/GenBank/DDBJ databases">
        <authorList>
            <person name="Yang R."/>
        </authorList>
    </citation>
    <scope>NUCLEOTIDE SEQUENCE</scope>
</reference>
<dbReference type="SUPFAM" id="SSF55874">
    <property type="entry name" value="ATPase domain of HSP90 chaperone/DNA topoisomerase II/histidine kinase"/>
    <property type="match status" value="1"/>
</dbReference>
<organism evidence="1">
    <name type="scientific">Vibrio phage P018-4</name>
    <dbReference type="NCBI Taxonomy" id="3229728"/>
    <lineage>
        <taxon>Viruses</taxon>
        <taxon>Duplodnaviria</taxon>
        <taxon>Heunggongvirae</taxon>
        <taxon>Uroviricota</taxon>
        <taxon>Caudoviricetes</taxon>
    </lineage>
</organism>
<dbReference type="Gene3D" id="3.30.565.10">
    <property type="entry name" value="Histidine kinase-like ATPase, C-terminal domain"/>
    <property type="match status" value="1"/>
</dbReference>
<dbReference type="InterPro" id="IPR036890">
    <property type="entry name" value="HATPase_C_sf"/>
</dbReference>
<protein>
    <submittedName>
        <fullName evidence="1">RIIA lysis inhibitor</fullName>
    </submittedName>
</protein>
<evidence type="ECO:0000313" key="1">
    <source>
        <dbReference type="EMBL" id="XDG30922.1"/>
    </source>
</evidence>
<proteinExistence type="predicted"/>
<dbReference type="Pfam" id="PF13589">
    <property type="entry name" value="HATPase_c_3"/>
    <property type="match status" value="1"/>
</dbReference>
<sequence length="714" mass="81551">MAVPVTPEYEVNVGKSKESQEFGFHFSAKLARTLAETLYDYKIEAVVREYSTNITDSHTDAGFPEKQGYVEVPTKMSPTVKFQDFGVGMSKDTIFKIYTVFGKSTKEHDNTTNGSLGYCSKAAFSISEQFTVTSVKDGVKTVVVCYKDRTGLPKADVKSEKPTDESNGTTVEIPVNLSKINEWQEACARVLGSFRVPHKVNTFGDYERVYEEVRTMCLNVRDKGSLFIQKPNHQLATHRSNTMVLMGDVLYHLPDFDKLIGNTKIKSLVTTLVDGGIYVTNFNIGDLDHAPSREAISYDPKTFAKVRKRVNSDIKKEYRKFSKDINLEGEVSFYKFYKQYHKSSVWEMMKNLELPFTEGNPLYKIDPDNKNTYSYKKVMYLLNDKYGKIRGVVPDANNYNTIFSNTVDSFYQDRLVNITRPVVVYSDLDKGLYKMKETIENIHKDKDRYVLYTPSKQHALNVAKWFGVNEVMCGDSYSPEKVKRKGVSNKRGSYGIKSDLETVATYLELTSSGYKSETGKVDLAEDGLFYVDRENDIIIKGIVPNQETRFSPSNNNLRQMLELVGGKKVVIRNKNNKGKITRAGVKPLSIAVKNEIKSIKPDLTKYLAHQMRHNGFTMKENVLIKNKPVMAKVKRKLDTVDIQNEKVKIAAGLSKFSLTKTKSFEKYRESKLKVYNKLKSDVESVLEKLPLADKFYDYETEDFEYYLKLEKVIK</sequence>
<dbReference type="EMBL" id="PP934186">
    <property type="protein sequence ID" value="XDG30922.1"/>
    <property type="molecule type" value="Genomic_DNA"/>
</dbReference>
<name>A0AB39AJL4_9CAUD</name>